<feature type="domain" description="Metallo-beta-lactamase" evidence="5">
    <location>
        <begin position="12"/>
        <end position="192"/>
    </location>
</feature>
<dbReference type="CDD" id="cd06262">
    <property type="entry name" value="metallo-hydrolase-like_MBL-fold"/>
    <property type="match status" value="1"/>
</dbReference>
<dbReference type="SUPFAM" id="SSF56281">
    <property type="entry name" value="Metallo-hydrolase/oxidoreductase"/>
    <property type="match status" value="1"/>
</dbReference>
<dbReference type="PANTHER" id="PTHR46233">
    <property type="entry name" value="HYDROXYACYLGLUTATHIONE HYDROLASE GLOC"/>
    <property type="match status" value="1"/>
</dbReference>
<dbReference type="Pfam" id="PF00753">
    <property type="entry name" value="Lactamase_B"/>
    <property type="match status" value="1"/>
</dbReference>
<protein>
    <submittedName>
        <fullName evidence="6">MBL fold metallo-hydrolase</fullName>
    </submittedName>
</protein>
<dbReference type="PANTHER" id="PTHR46233:SF3">
    <property type="entry name" value="HYDROXYACYLGLUTATHIONE HYDROLASE GLOC"/>
    <property type="match status" value="1"/>
</dbReference>
<reference evidence="6" key="1">
    <citation type="submission" date="2022-02" db="EMBL/GenBank/DDBJ databases">
        <title>Halalkalibacter sp. nov. isolated from Lonar Lake, India.</title>
        <authorList>
            <person name="Joshi A."/>
            <person name="Thite S."/>
            <person name="Lodha T."/>
        </authorList>
    </citation>
    <scope>NUCLEOTIDE SEQUENCE</scope>
    <source>
        <strain evidence="6">MEB205</strain>
    </source>
</reference>
<keyword evidence="7" id="KW-1185">Reference proteome</keyword>
<proteinExistence type="predicted"/>
<dbReference type="SMART" id="SM00849">
    <property type="entry name" value="Lactamase_B"/>
    <property type="match status" value="1"/>
</dbReference>
<evidence type="ECO:0000256" key="3">
    <source>
        <dbReference type="ARBA" id="ARBA00022801"/>
    </source>
</evidence>
<dbReference type="InterPro" id="IPR001279">
    <property type="entry name" value="Metallo-B-lactamas"/>
</dbReference>
<gene>
    <name evidence="6" type="ORF">MF646_22355</name>
</gene>
<dbReference type="Proteomes" id="UP001139150">
    <property type="component" value="Unassembled WGS sequence"/>
</dbReference>
<comment type="caution">
    <text evidence="6">The sequence shown here is derived from an EMBL/GenBank/DDBJ whole genome shotgun (WGS) entry which is preliminary data.</text>
</comment>
<dbReference type="InterPro" id="IPR036866">
    <property type="entry name" value="RibonucZ/Hydroxyglut_hydro"/>
</dbReference>
<comment type="cofactor">
    <cofactor evidence="1">
        <name>Zn(2+)</name>
        <dbReference type="ChEBI" id="CHEBI:29105"/>
    </cofactor>
</comment>
<evidence type="ECO:0000313" key="7">
    <source>
        <dbReference type="Proteomes" id="UP001139150"/>
    </source>
</evidence>
<organism evidence="6 7">
    <name type="scientific">Halalkalibacter alkaliphilus</name>
    <dbReference type="NCBI Taxonomy" id="2917993"/>
    <lineage>
        <taxon>Bacteria</taxon>
        <taxon>Bacillati</taxon>
        <taxon>Bacillota</taxon>
        <taxon>Bacilli</taxon>
        <taxon>Bacillales</taxon>
        <taxon>Bacillaceae</taxon>
        <taxon>Halalkalibacter</taxon>
    </lineage>
</organism>
<dbReference type="Gene3D" id="3.60.15.10">
    <property type="entry name" value="Ribonuclease Z/Hydroxyacylglutathione hydrolase-like"/>
    <property type="match status" value="1"/>
</dbReference>
<keyword evidence="2" id="KW-0479">Metal-binding</keyword>
<dbReference type="GO" id="GO:0016787">
    <property type="term" value="F:hydrolase activity"/>
    <property type="evidence" value="ECO:0007669"/>
    <property type="project" value="UniProtKB-KW"/>
</dbReference>
<sequence length="211" mass="23017">MKWTQLPLGPLQTNAYVLQNDANEAVIIDPGGDGQAFIQWLTSQNLKPIAILLTHAHFDHIGAVDDVRNEFNCPVYLHKNEQDWLADPNKNGSSRFMGNHAITVKPADCIIEKEDTITIGSFSFSVYETPGHSPGSVSFYLKDEAVVFSGDALFAQSIGRTDLPGGDHQLLLTSIHKKLLELPEETIVACGHGPTTTIGNEMDGNPFLSGF</sequence>
<dbReference type="RefSeq" id="WP_250098713.1">
    <property type="nucleotide sequence ID" value="NZ_JAKRYL010000043.1"/>
</dbReference>
<dbReference type="AlphaFoldDB" id="A0A9X2IA52"/>
<keyword evidence="4" id="KW-0862">Zinc</keyword>
<keyword evidence="3" id="KW-0378">Hydrolase</keyword>
<dbReference type="GO" id="GO:0046872">
    <property type="term" value="F:metal ion binding"/>
    <property type="evidence" value="ECO:0007669"/>
    <property type="project" value="UniProtKB-KW"/>
</dbReference>
<accession>A0A9X2IA52</accession>
<dbReference type="InterPro" id="IPR051453">
    <property type="entry name" value="MBL_Glyoxalase_II"/>
</dbReference>
<evidence type="ECO:0000256" key="2">
    <source>
        <dbReference type="ARBA" id="ARBA00022723"/>
    </source>
</evidence>
<dbReference type="EMBL" id="JAKRYL010000043">
    <property type="protein sequence ID" value="MCL7749859.1"/>
    <property type="molecule type" value="Genomic_DNA"/>
</dbReference>
<evidence type="ECO:0000256" key="1">
    <source>
        <dbReference type="ARBA" id="ARBA00001947"/>
    </source>
</evidence>
<evidence type="ECO:0000256" key="4">
    <source>
        <dbReference type="ARBA" id="ARBA00022833"/>
    </source>
</evidence>
<evidence type="ECO:0000313" key="6">
    <source>
        <dbReference type="EMBL" id="MCL7749859.1"/>
    </source>
</evidence>
<name>A0A9X2IA52_9BACI</name>
<evidence type="ECO:0000259" key="5">
    <source>
        <dbReference type="SMART" id="SM00849"/>
    </source>
</evidence>